<feature type="transmembrane region" description="Helical" evidence="6">
    <location>
        <begin position="205"/>
        <end position="225"/>
    </location>
</feature>
<feature type="transmembrane region" description="Helical" evidence="6">
    <location>
        <begin position="266"/>
        <end position="287"/>
    </location>
</feature>
<accession>A0A1W1EDN4</accession>
<evidence type="ECO:0000256" key="6">
    <source>
        <dbReference type="SAM" id="Phobius"/>
    </source>
</evidence>
<evidence type="ECO:0000256" key="1">
    <source>
        <dbReference type="ARBA" id="ARBA00004651"/>
    </source>
</evidence>
<evidence type="ECO:0000256" key="2">
    <source>
        <dbReference type="ARBA" id="ARBA00022475"/>
    </source>
</evidence>
<feature type="transmembrane region" description="Helical" evidence="6">
    <location>
        <begin position="29"/>
        <end position="49"/>
    </location>
</feature>
<feature type="transmembrane region" description="Helical" evidence="6">
    <location>
        <begin position="113"/>
        <end position="133"/>
    </location>
</feature>
<organism evidence="8">
    <name type="scientific">hydrothermal vent metagenome</name>
    <dbReference type="NCBI Taxonomy" id="652676"/>
    <lineage>
        <taxon>unclassified sequences</taxon>
        <taxon>metagenomes</taxon>
        <taxon>ecological metagenomes</taxon>
    </lineage>
</organism>
<comment type="subcellular location">
    <subcellularLocation>
        <location evidence="1">Cell membrane</location>
        <topology evidence="1">Multi-pass membrane protein</topology>
    </subcellularLocation>
</comment>
<keyword evidence="5 6" id="KW-0472">Membrane</keyword>
<keyword evidence="3 6" id="KW-0812">Transmembrane</keyword>
<gene>
    <name evidence="8" type="ORF">MNB_SV-5-1210</name>
</gene>
<proteinExistence type="predicted"/>
<dbReference type="PANTHER" id="PTHR43478:SF1">
    <property type="entry name" value="NA+_H+ ANTIPORTER NHAC-LIKE C-TERMINAL DOMAIN-CONTAINING PROTEIN"/>
    <property type="match status" value="1"/>
</dbReference>
<reference evidence="8" key="1">
    <citation type="submission" date="2016-10" db="EMBL/GenBank/DDBJ databases">
        <authorList>
            <person name="de Groot N.N."/>
        </authorList>
    </citation>
    <scope>NUCLEOTIDE SEQUENCE</scope>
</reference>
<feature type="transmembrane region" description="Helical" evidence="6">
    <location>
        <begin position="69"/>
        <end position="92"/>
    </location>
</feature>
<feature type="transmembrane region" description="Helical" evidence="6">
    <location>
        <begin position="6"/>
        <end position="24"/>
    </location>
</feature>
<dbReference type="PANTHER" id="PTHR43478">
    <property type="entry name" value="NA+/H+ ANTIPORTER-RELATED"/>
    <property type="match status" value="1"/>
</dbReference>
<evidence type="ECO:0000313" key="8">
    <source>
        <dbReference type="EMBL" id="SFZ98113.1"/>
    </source>
</evidence>
<dbReference type="AlphaFoldDB" id="A0A1W1EDN4"/>
<sequence>MTLIDYSGSILSFVVPIVTIVLAITTGRVVISLFVGAVLGALMLNGFSLDSAAYLGGKLKDIFISDGSLEMWTINIFLFLIFLGSVTGLLALNGSTRAFANWARVRVKSKKGASVFTVFLGIVIFIDDYFNAIGVGAISRPITDEFKVSRAKLAYLLDSTSAPMVILTPISSWGGYVIGILGTVFAAQHIEISALSAYVQMIPMNFYAILTIGLVLYTALTSFNIGAMREHERRAEEEGILYDPNSSIKNNEHEIIEGKNGKVYELFITIFTLVAATIGAIFYTGASALKADSIDFSFVASLENADVALALIFGASAGLFVALIFSILNKNSFSSILNALYKGAMTMKEALIILTVAWLVAAIIKDIHTGAYIASLVNEHLDLAYLPALIFILSAIMAFATGTSWGTFGIMIGITVGIAAQTDPSVVLVLLSAVLSGAVMGDHCSPISDTTILSSIGAQSNHIDHVKTQLPYALIAGFSSLIGFLVLGFSENLGFAWIASLVTIVSIVGFFRMQETKAV</sequence>
<feature type="transmembrane region" description="Helical" evidence="6">
    <location>
        <begin position="495"/>
        <end position="513"/>
    </location>
</feature>
<name>A0A1W1EDN4_9ZZZZ</name>
<keyword evidence="2" id="KW-1003">Cell membrane</keyword>
<evidence type="ECO:0000256" key="5">
    <source>
        <dbReference type="ARBA" id="ARBA00023136"/>
    </source>
</evidence>
<dbReference type="GO" id="GO:0005886">
    <property type="term" value="C:plasma membrane"/>
    <property type="evidence" value="ECO:0007669"/>
    <property type="project" value="UniProtKB-SubCell"/>
</dbReference>
<evidence type="ECO:0000259" key="7">
    <source>
        <dbReference type="Pfam" id="PF03553"/>
    </source>
</evidence>
<dbReference type="InterPro" id="IPR018461">
    <property type="entry name" value="Na/H_Antiport_NhaC-like_C"/>
</dbReference>
<protein>
    <submittedName>
        <fullName evidence="8">Na+/H+ antiporter</fullName>
    </submittedName>
</protein>
<evidence type="ECO:0000256" key="4">
    <source>
        <dbReference type="ARBA" id="ARBA00022989"/>
    </source>
</evidence>
<feature type="transmembrane region" description="Helical" evidence="6">
    <location>
        <begin position="470"/>
        <end position="489"/>
    </location>
</feature>
<evidence type="ECO:0000256" key="3">
    <source>
        <dbReference type="ARBA" id="ARBA00022692"/>
    </source>
</evidence>
<dbReference type="EMBL" id="FPKX01000034">
    <property type="protein sequence ID" value="SFZ98113.1"/>
    <property type="molecule type" value="Genomic_DNA"/>
</dbReference>
<feature type="transmembrane region" description="Helical" evidence="6">
    <location>
        <begin position="307"/>
        <end position="329"/>
    </location>
</feature>
<dbReference type="Pfam" id="PF03553">
    <property type="entry name" value="Na_H_antiporter"/>
    <property type="match status" value="1"/>
</dbReference>
<feature type="transmembrane region" description="Helical" evidence="6">
    <location>
        <begin position="383"/>
        <end position="402"/>
    </location>
</feature>
<keyword evidence="4 6" id="KW-1133">Transmembrane helix</keyword>
<feature type="domain" description="Na+/H+ antiporter NhaC-like C-terminal" evidence="7">
    <location>
        <begin position="164"/>
        <end position="489"/>
    </location>
</feature>
<feature type="transmembrane region" description="Helical" evidence="6">
    <location>
        <begin position="350"/>
        <end position="377"/>
    </location>
</feature>